<dbReference type="GO" id="GO:0016020">
    <property type="term" value="C:membrane"/>
    <property type="evidence" value="ECO:0007669"/>
    <property type="project" value="UniProtKB-SubCell"/>
</dbReference>
<gene>
    <name evidence="7" type="ORF">UX47_C0003G0046</name>
</gene>
<reference evidence="7 8" key="1">
    <citation type="journal article" date="2015" name="Nature">
        <title>rRNA introns, odd ribosomes, and small enigmatic genomes across a large radiation of phyla.</title>
        <authorList>
            <person name="Brown C.T."/>
            <person name="Hug L.A."/>
            <person name="Thomas B.C."/>
            <person name="Sharon I."/>
            <person name="Castelle C.J."/>
            <person name="Singh A."/>
            <person name="Wilkins M.J."/>
            <person name="Williams K.H."/>
            <person name="Banfield J.F."/>
        </authorList>
    </citation>
    <scope>NUCLEOTIDE SEQUENCE [LARGE SCALE GENOMIC DNA]</scope>
</reference>
<dbReference type="PANTHER" id="PTHR30093:SF44">
    <property type="entry name" value="TYPE II SECRETION SYSTEM CORE PROTEIN G"/>
    <property type="match status" value="1"/>
</dbReference>
<dbReference type="InterPro" id="IPR045584">
    <property type="entry name" value="Pilin-like"/>
</dbReference>
<dbReference type="Gene3D" id="3.30.700.10">
    <property type="entry name" value="Glycoprotein, Type 4 Pilin"/>
    <property type="match status" value="1"/>
</dbReference>
<evidence type="ECO:0000256" key="6">
    <source>
        <dbReference type="SAM" id="Phobius"/>
    </source>
</evidence>
<dbReference type="Pfam" id="PF07963">
    <property type="entry name" value="N_methyl"/>
    <property type="match status" value="1"/>
</dbReference>
<dbReference type="InterPro" id="IPR012902">
    <property type="entry name" value="N_methyl_site"/>
</dbReference>
<evidence type="ECO:0000256" key="4">
    <source>
        <dbReference type="ARBA" id="ARBA00022989"/>
    </source>
</evidence>
<feature type="transmembrane region" description="Helical" evidence="6">
    <location>
        <begin position="7"/>
        <end position="30"/>
    </location>
</feature>
<dbReference type="PANTHER" id="PTHR30093">
    <property type="entry name" value="GENERAL SECRETION PATHWAY PROTEIN G"/>
    <property type="match status" value="1"/>
</dbReference>
<proteinExistence type="predicted"/>
<name>A0A0G1RU59_9BACT</name>
<evidence type="ECO:0000256" key="3">
    <source>
        <dbReference type="ARBA" id="ARBA00022692"/>
    </source>
</evidence>
<evidence type="ECO:0000256" key="2">
    <source>
        <dbReference type="ARBA" id="ARBA00022481"/>
    </source>
</evidence>
<protein>
    <submittedName>
        <fullName evidence="7">Type II secretion system protein G</fullName>
    </submittedName>
</protein>
<evidence type="ECO:0000313" key="8">
    <source>
        <dbReference type="Proteomes" id="UP000034794"/>
    </source>
</evidence>
<keyword evidence="3 6" id="KW-0812">Transmembrane</keyword>
<evidence type="ECO:0000313" key="7">
    <source>
        <dbReference type="EMBL" id="KKU33523.1"/>
    </source>
</evidence>
<dbReference type="NCBIfam" id="TIGR02532">
    <property type="entry name" value="IV_pilin_GFxxxE"/>
    <property type="match status" value="1"/>
</dbReference>
<dbReference type="Proteomes" id="UP000034794">
    <property type="component" value="Unassembled WGS sequence"/>
</dbReference>
<dbReference type="EMBL" id="LCMI01000003">
    <property type="protein sequence ID" value="KKU33523.1"/>
    <property type="molecule type" value="Genomic_DNA"/>
</dbReference>
<dbReference type="SUPFAM" id="SSF54523">
    <property type="entry name" value="Pili subunits"/>
    <property type="match status" value="1"/>
</dbReference>
<sequence length="175" mass="18664">MNKIRGFTLIELTVVIALVMILSAVGLGSYSQSTIKAKDTQRKNDINQMVKAIESFNNDVGRYPLSADGEDSMHCYTKIAGVVTNYVCSDGRLSAVIDGAPSVYITIPADPDPGQSYAYVSSDGASFAFYASMQNTSDRDLLKDAQGATVTYAGISCGDSPCNYKVTETGLVKSL</sequence>
<evidence type="ECO:0000256" key="1">
    <source>
        <dbReference type="ARBA" id="ARBA00004167"/>
    </source>
</evidence>
<dbReference type="PROSITE" id="PS00409">
    <property type="entry name" value="PROKAR_NTER_METHYL"/>
    <property type="match status" value="1"/>
</dbReference>
<comment type="caution">
    <text evidence="7">The sequence shown here is derived from an EMBL/GenBank/DDBJ whole genome shotgun (WGS) entry which is preliminary data.</text>
</comment>
<organism evidence="7 8">
    <name type="scientific">Candidatus Collierbacteria bacterium GW2011_GWA2_46_26</name>
    <dbReference type="NCBI Taxonomy" id="1618381"/>
    <lineage>
        <taxon>Bacteria</taxon>
        <taxon>Candidatus Collieribacteriota</taxon>
    </lineage>
</organism>
<keyword evidence="4 6" id="KW-1133">Transmembrane helix</keyword>
<dbReference type="AlphaFoldDB" id="A0A0G1RU59"/>
<accession>A0A0G1RU59</accession>
<evidence type="ECO:0000256" key="5">
    <source>
        <dbReference type="ARBA" id="ARBA00023136"/>
    </source>
</evidence>
<keyword evidence="5 6" id="KW-0472">Membrane</keyword>
<keyword evidence="2" id="KW-0488">Methylation</keyword>
<comment type="subcellular location">
    <subcellularLocation>
        <location evidence="1">Membrane</location>
        <topology evidence="1">Single-pass membrane protein</topology>
    </subcellularLocation>
</comment>